<protein>
    <recommendedName>
        <fullName evidence="10">ATP-grasp domain-containing protein</fullName>
    </recommendedName>
</protein>
<dbReference type="PROSITE" id="PS50975">
    <property type="entry name" value="ATP_GRASP"/>
    <property type="match status" value="1"/>
</dbReference>
<dbReference type="InterPro" id="IPR016185">
    <property type="entry name" value="PreATP-grasp_dom_sf"/>
</dbReference>
<dbReference type="SUPFAM" id="SSF56059">
    <property type="entry name" value="Glutathione synthetase ATP-binding domain-like"/>
    <property type="match status" value="1"/>
</dbReference>
<dbReference type="GO" id="GO:0071555">
    <property type="term" value="P:cell wall organization"/>
    <property type="evidence" value="ECO:0007669"/>
    <property type="project" value="UniProtKB-KW"/>
</dbReference>
<gene>
    <name evidence="11" type="ORF">METZ01_LOCUS38611</name>
</gene>
<dbReference type="PANTHER" id="PTHR23132">
    <property type="entry name" value="D-ALANINE--D-ALANINE LIGASE"/>
    <property type="match status" value="1"/>
</dbReference>
<evidence type="ECO:0000256" key="5">
    <source>
        <dbReference type="ARBA" id="ARBA00022741"/>
    </source>
</evidence>
<dbReference type="GO" id="GO:0005524">
    <property type="term" value="F:ATP binding"/>
    <property type="evidence" value="ECO:0007669"/>
    <property type="project" value="UniProtKB-KW"/>
</dbReference>
<dbReference type="Pfam" id="PF07478">
    <property type="entry name" value="Dala_Dala_lig_C"/>
    <property type="match status" value="1"/>
</dbReference>
<dbReference type="NCBIfam" id="TIGR01205">
    <property type="entry name" value="D_ala_D_alaTIGR"/>
    <property type="match status" value="1"/>
</dbReference>
<dbReference type="InterPro" id="IPR000291">
    <property type="entry name" value="D-Ala_lig_Van_CS"/>
</dbReference>
<keyword evidence="6" id="KW-0067">ATP-binding</keyword>
<dbReference type="PROSITE" id="PS00844">
    <property type="entry name" value="DALA_DALA_LIGASE_2"/>
    <property type="match status" value="1"/>
</dbReference>
<dbReference type="PIRSF" id="PIRSF039102">
    <property type="entry name" value="Ddl/VanB"/>
    <property type="match status" value="1"/>
</dbReference>
<dbReference type="AlphaFoldDB" id="A0A381R7A2"/>
<dbReference type="GO" id="GO:0046872">
    <property type="term" value="F:metal ion binding"/>
    <property type="evidence" value="ECO:0007669"/>
    <property type="project" value="InterPro"/>
</dbReference>
<dbReference type="Gene3D" id="3.30.470.20">
    <property type="entry name" value="ATP-grasp fold, B domain"/>
    <property type="match status" value="1"/>
</dbReference>
<evidence type="ECO:0000256" key="1">
    <source>
        <dbReference type="ARBA" id="ARBA00004496"/>
    </source>
</evidence>
<keyword evidence="5" id="KW-0547">Nucleotide-binding</keyword>
<evidence type="ECO:0000256" key="9">
    <source>
        <dbReference type="ARBA" id="ARBA00023316"/>
    </source>
</evidence>
<dbReference type="Gene3D" id="3.40.50.20">
    <property type="match status" value="1"/>
</dbReference>
<dbReference type="GO" id="GO:0008716">
    <property type="term" value="F:D-alanine-D-alanine ligase activity"/>
    <property type="evidence" value="ECO:0007669"/>
    <property type="project" value="InterPro"/>
</dbReference>
<dbReference type="HAMAP" id="MF_00047">
    <property type="entry name" value="Dala_Dala_lig"/>
    <property type="match status" value="1"/>
</dbReference>
<organism evidence="11">
    <name type="scientific">marine metagenome</name>
    <dbReference type="NCBI Taxonomy" id="408172"/>
    <lineage>
        <taxon>unclassified sequences</taxon>
        <taxon>metagenomes</taxon>
        <taxon>ecological metagenomes</taxon>
    </lineage>
</organism>
<dbReference type="EMBL" id="UINC01001649">
    <property type="protein sequence ID" value="SUZ85757.1"/>
    <property type="molecule type" value="Genomic_DNA"/>
</dbReference>
<comment type="similarity">
    <text evidence="2">Belongs to the D-alanine--D-alanine ligase family.</text>
</comment>
<dbReference type="GO" id="GO:0005737">
    <property type="term" value="C:cytoplasm"/>
    <property type="evidence" value="ECO:0007669"/>
    <property type="project" value="UniProtKB-SubCell"/>
</dbReference>
<evidence type="ECO:0000256" key="6">
    <source>
        <dbReference type="ARBA" id="ARBA00022840"/>
    </source>
</evidence>
<dbReference type="InterPro" id="IPR005905">
    <property type="entry name" value="D_ala_D_ala"/>
</dbReference>
<dbReference type="PANTHER" id="PTHR23132:SF23">
    <property type="entry name" value="D-ALANINE--D-ALANINE LIGASE B"/>
    <property type="match status" value="1"/>
</dbReference>
<comment type="subcellular location">
    <subcellularLocation>
        <location evidence="1">Cytoplasm</location>
    </subcellularLocation>
</comment>
<keyword evidence="9" id="KW-0961">Cell wall biogenesis/degradation</keyword>
<dbReference type="NCBIfam" id="NF002378">
    <property type="entry name" value="PRK01372.1"/>
    <property type="match status" value="1"/>
</dbReference>
<evidence type="ECO:0000256" key="4">
    <source>
        <dbReference type="ARBA" id="ARBA00022598"/>
    </source>
</evidence>
<dbReference type="InterPro" id="IPR011095">
    <property type="entry name" value="Dala_Dala_lig_C"/>
</dbReference>
<dbReference type="GO" id="GO:0009252">
    <property type="term" value="P:peptidoglycan biosynthetic process"/>
    <property type="evidence" value="ECO:0007669"/>
    <property type="project" value="UniProtKB-KW"/>
</dbReference>
<reference evidence="11" key="1">
    <citation type="submission" date="2018-05" db="EMBL/GenBank/DDBJ databases">
        <authorList>
            <person name="Lanie J.A."/>
            <person name="Ng W.-L."/>
            <person name="Kazmierczak K.M."/>
            <person name="Andrzejewski T.M."/>
            <person name="Davidsen T.M."/>
            <person name="Wayne K.J."/>
            <person name="Tettelin H."/>
            <person name="Glass J.I."/>
            <person name="Rusch D."/>
            <person name="Podicherti R."/>
            <person name="Tsui H.-C.T."/>
            <person name="Winkler M.E."/>
        </authorList>
    </citation>
    <scope>NUCLEOTIDE SEQUENCE</scope>
</reference>
<dbReference type="InterPro" id="IPR013815">
    <property type="entry name" value="ATP_grasp_subdomain_1"/>
</dbReference>
<sequence length="322" mass="35516">VQDQNLSNLIDREISVLMGGWSAEREISLKTGKAVTDSIKSLGLSVTGIDLTSPDEIKGIVNSLDLVFIALHGRGGEDGYIQRILEENNIQFTGSDSKSCEISMNKSETKKIWRELSLPTPDFVEIKNAGTSDLETSPFLSAEDDISPLKESFVVKPAREGSSFGITIVHPGGDTSLEDAMKEAIKYDDTLLVEAFVEGEEITVPILGEEILTPVSIKPKNSFYDFEAKYIRNDTEYLKSDLNAVELDTVKEFSFHAFSCLGCKGWGRVDLIKDRENNFQLIEINTVPGLTEKSLVPKSAAIEGIDFNNLIVRILNTSCLKQ</sequence>
<keyword evidence="7" id="KW-0133">Cell shape</keyword>
<keyword evidence="4" id="KW-0436">Ligase</keyword>
<accession>A0A381R7A2</accession>
<feature type="domain" description="ATP-grasp" evidence="10">
    <location>
        <begin position="110"/>
        <end position="316"/>
    </location>
</feature>
<dbReference type="Gene3D" id="3.30.1490.20">
    <property type="entry name" value="ATP-grasp fold, A domain"/>
    <property type="match status" value="1"/>
</dbReference>
<dbReference type="GO" id="GO:0008360">
    <property type="term" value="P:regulation of cell shape"/>
    <property type="evidence" value="ECO:0007669"/>
    <property type="project" value="UniProtKB-KW"/>
</dbReference>
<evidence type="ECO:0000313" key="11">
    <source>
        <dbReference type="EMBL" id="SUZ85757.1"/>
    </source>
</evidence>
<name>A0A381R7A2_9ZZZZ</name>
<feature type="non-terminal residue" evidence="11">
    <location>
        <position position="1"/>
    </location>
</feature>
<keyword evidence="3" id="KW-0963">Cytoplasm</keyword>
<evidence type="ECO:0000259" key="10">
    <source>
        <dbReference type="PROSITE" id="PS50975"/>
    </source>
</evidence>
<evidence type="ECO:0000256" key="7">
    <source>
        <dbReference type="ARBA" id="ARBA00022960"/>
    </source>
</evidence>
<evidence type="ECO:0000256" key="2">
    <source>
        <dbReference type="ARBA" id="ARBA00010871"/>
    </source>
</evidence>
<evidence type="ECO:0000256" key="8">
    <source>
        <dbReference type="ARBA" id="ARBA00022984"/>
    </source>
</evidence>
<dbReference type="InterPro" id="IPR011761">
    <property type="entry name" value="ATP-grasp"/>
</dbReference>
<proteinExistence type="inferred from homology"/>
<evidence type="ECO:0000256" key="3">
    <source>
        <dbReference type="ARBA" id="ARBA00022490"/>
    </source>
</evidence>
<keyword evidence="8" id="KW-0573">Peptidoglycan synthesis</keyword>
<dbReference type="SUPFAM" id="SSF52440">
    <property type="entry name" value="PreATP-grasp domain"/>
    <property type="match status" value="1"/>
</dbReference>